<dbReference type="Proteomes" id="UP000186469">
    <property type="component" value="Unassembled WGS sequence"/>
</dbReference>
<feature type="transmembrane region" description="Helical" evidence="1">
    <location>
        <begin position="37"/>
        <end position="55"/>
    </location>
</feature>
<sequence>MRANQIYYTLVIINLLLGNFIILTLNKFNYAQYIPMVLPYSFSAILFFVLFKKWIKSDTRLISLCFYGFIISIFIPFLGGILLGVIIELNGLFLEPLTSTSNIKQIITSLSIITVILRSLLSGFLSLIFSSIFILFFTVLNIIVFWLYQKKLKTFPAVIK</sequence>
<gene>
    <name evidence="2" type="ORF">SAMN02745728_00315</name>
</gene>
<organism evidence="2 3">
    <name type="scientific">Desulfovibrio litoralis DSM 11393</name>
    <dbReference type="NCBI Taxonomy" id="1121455"/>
    <lineage>
        <taxon>Bacteria</taxon>
        <taxon>Pseudomonadati</taxon>
        <taxon>Thermodesulfobacteriota</taxon>
        <taxon>Desulfovibrionia</taxon>
        <taxon>Desulfovibrionales</taxon>
        <taxon>Desulfovibrionaceae</taxon>
        <taxon>Desulfovibrio</taxon>
    </lineage>
</organism>
<keyword evidence="1" id="KW-0472">Membrane</keyword>
<protein>
    <submittedName>
        <fullName evidence="2">Uncharacterized protein</fullName>
    </submittedName>
</protein>
<name>A0A1M7RY20_9BACT</name>
<feature type="transmembrane region" description="Helical" evidence="1">
    <location>
        <begin position="127"/>
        <end position="148"/>
    </location>
</feature>
<evidence type="ECO:0000256" key="1">
    <source>
        <dbReference type="SAM" id="Phobius"/>
    </source>
</evidence>
<reference evidence="2 3" key="1">
    <citation type="submission" date="2016-12" db="EMBL/GenBank/DDBJ databases">
        <authorList>
            <person name="Song W.-J."/>
            <person name="Kurnit D.M."/>
        </authorList>
    </citation>
    <scope>NUCLEOTIDE SEQUENCE [LARGE SCALE GENOMIC DNA]</scope>
    <source>
        <strain evidence="2 3">DSM 11393</strain>
    </source>
</reference>
<dbReference type="EMBL" id="FRDI01000002">
    <property type="protein sequence ID" value="SHN51071.1"/>
    <property type="molecule type" value="Genomic_DNA"/>
</dbReference>
<evidence type="ECO:0000313" key="2">
    <source>
        <dbReference type="EMBL" id="SHN51071.1"/>
    </source>
</evidence>
<feature type="transmembrane region" description="Helical" evidence="1">
    <location>
        <begin position="61"/>
        <end position="89"/>
    </location>
</feature>
<keyword evidence="3" id="KW-1185">Reference proteome</keyword>
<keyword evidence="1" id="KW-1133">Transmembrane helix</keyword>
<feature type="transmembrane region" description="Helical" evidence="1">
    <location>
        <begin position="6"/>
        <end position="25"/>
    </location>
</feature>
<dbReference type="AlphaFoldDB" id="A0A1M7RY20"/>
<proteinExistence type="predicted"/>
<accession>A0A1M7RY20</accession>
<dbReference type="STRING" id="1121455.SAMN02745728_00315"/>
<keyword evidence="1" id="KW-0812">Transmembrane</keyword>
<evidence type="ECO:0000313" key="3">
    <source>
        <dbReference type="Proteomes" id="UP000186469"/>
    </source>
</evidence>